<organism evidence="3">
    <name type="scientific">Aegilops tauschii</name>
    <name type="common">Tausch's goatgrass</name>
    <name type="synonym">Aegilops squarrosa</name>
    <dbReference type="NCBI Taxonomy" id="37682"/>
    <lineage>
        <taxon>Eukaryota</taxon>
        <taxon>Viridiplantae</taxon>
        <taxon>Streptophyta</taxon>
        <taxon>Embryophyta</taxon>
        <taxon>Tracheophyta</taxon>
        <taxon>Spermatophyta</taxon>
        <taxon>Magnoliopsida</taxon>
        <taxon>Liliopsida</taxon>
        <taxon>Poales</taxon>
        <taxon>Poaceae</taxon>
        <taxon>BOP clade</taxon>
        <taxon>Pooideae</taxon>
        <taxon>Triticodae</taxon>
        <taxon>Triticeae</taxon>
        <taxon>Triticinae</taxon>
        <taxon>Aegilops</taxon>
    </lineage>
</organism>
<proteinExistence type="predicted"/>
<dbReference type="ExpressionAtlas" id="N1R4L5">
    <property type="expression patterns" value="baseline"/>
</dbReference>
<name>N1R4L5_AEGTA</name>
<dbReference type="AlphaFoldDB" id="N1R4L5"/>
<evidence type="ECO:0000256" key="1">
    <source>
        <dbReference type="SAM" id="MobiDB-lite"/>
    </source>
</evidence>
<evidence type="ECO:0000313" key="3">
    <source>
        <dbReference type="EnsemblPlants" id="EMT33459"/>
    </source>
</evidence>
<keyword evidence="2" id="KW-0732">Signal</keyword>
<evidence type="ECO:0000256" key="2">
    <source>
        <dbReference type="SAM" id="SignalP"/>
    </source>
</evidence>
<feature type="region of interest" description="Disordered" evidence="1">
    <location>
        <begin position="36"/>
        <end position="65"/>
    </location>
</feature>
<sequence>MTGSWALVGWLLLLLGLSALQEREVSSVASPPALCTPRALISQTPRPRPSTRRRAPVPPAPPRPLCPAVPTLALPSPNLDEIGRICRISRDIQPQLLVGHAGRTNELLVGIRPTAPLKMAPNPLDSACLLLAARVQTATTSRRQAYYAKKQYRGMKQARRCARRPATALIVALTEHRGRLDRACRLSVDNWLCVDGDEPLVVASIAARDEPCVCAGDGALHLLSPLAIRE</sequence>
<feature type="chain" id="PRO_5014585619" evidence="2">
    <location>
        <begin position="22"/>
        <end position="230"/>
    </location>
</feature>
<reference evidence="3" key="1">
    <citation type="submission" date="2015-06" db="UniProtKB">
        <authorList>
            <consortium name="EnsemblPlants"/>
        </authorList>
    </citation>
    <scope>IDENTIFICATION</scope>
</reference>
<protein>
    <submittedName>
        <fullName evidence="3">Uncharacterized protein</fullName>
    </submittedName>
</protein>
<feature type="compositionally biased region" description="Pro residues" evidence="1">
    <location>
        <begin position="56"/>
        <end position="65"/>
    </location>
</feature>
<feature type="signal peptide" evidence="2">
    <location>
        <begin position="1"/>
        <end position="21"/>
    </location>
</feature>
<dbReference type="EnsemblPlants" id="EMT33459">
    <property type="protein sequence ID" value="EMT33459"/>
    <property type="gene ID" value="F775_06589"/>
</dbReference>
<accession>N1R4L5</accession>